<dbReference type="EMBL" id="QKYT01000712">
    <property type="protein sequence ID" value="RIA82032.1"/>
    <property type="molecule type" value="Genomic_DNA"/>
</dbReference>
<keyword evidence="2" id="KW-1185">Reference proteome</keyword>
<protein>
    <submittedName>
        <fullName evidence="1">Uncharacterized protein</fullName>
    </submittedName>
</protein>
<gene>
    <name evidence="1" type="ORF">C1645_835994</name>
</gene>
<reference evidence="1 2" key="1">
    <citation type="submission" date="2018-06" db="EMBL/GenBank/DDBJ databases">
        <title>Comparative genomics reveals the genomic features of Rhizophagus irregularis, R. cerebriforme, R. diaphanum and Gigaspora rosea, and their symbiotic lifestyle signature.</title>
        <authorList>
            <person name="Morin E."/>
            <person name="San Clemente H."/>
            <person name="Chen E.C.H."/>
            <person name="De La Providencia I."/>
            <person name="Hainaut M."/>
            <person name="Kuo A."/>
            <person name="Kohler A."/>
            <person name="Murat C."/>
            <person name="Tang N."/>
            <person name="Roy S."/>
            <person name="Loubradou J."/>
            <person name="Henrissat B."/>
            <person name="Grigoriev I.V."/>
            <person name="Corradi N."/>
            <person name="Roux C."/>
            <person name="Martin F.M."/>
        </authorList>
    </citation>
    <scope>NUCLEOTIDE SEQUENCE [LARGE SCALE GENOMIC DNA]</scope>
    <source>
        <strain evidence="1 2">DAOM 227022</strain>
    </source>
</reference>
<dbReference type="Proteomes" id="UP000265703">
    <property type="component" value="Unassembled WGS sequence"/>
</dbReference>
<evidence type="ECO:0000313" key="2">
    <source>
        <dbReference type="Proteomes" id="UP000265703"/>
    </source>
</evidence>
<proteinExistence type="predicted"/>
<comment type="caution">
    <text evidence="1">The sequence shown here is derived from an EMBL/GenBank/DDBJ whole genome shotgun (WGS) entry which is preliminary data.</text>
</comment>
<organism evidence="1 2">
    <name type="scientific">Glomus cerebriforme</name>
    <dbReference type="NCBI Taxonomy" id="658196"/>
    <lineage>
        <taxon>Eukaryota</taxon>
        <taxon>Fungi</taxon>
        <taxon>Fungi incertae sedis</taxon>
        <taxon>Mucoromycota</taxon>
        <taxon>Glomeromycotina</taxon>
        <taxon>Glomeromycetes</taxon>
        <taxon>Glomerales</taxon>
        <taxon>Glomeraceae</taxon>
        <taxon>Glomus</taxon>
    </lineage>
</organism>
<evidence type="ECO:0000313" key="1">
    <source>
        <dbReference type="EMBL" id="RIA82032.1"/>
    </source>
</evidence>
<name>A0A397S954_9GLOM</name>
<dbReference type="AlphaFoldDB" id="A0A397S954"/>
<sequence length="74" mass="8651">MCAVNYLKEKVVHYIRKKLPRGYKQLGKQTVSVPATEISANQILANILEMQEWGIKFYEQQQLQIKIQTQAMIQ</sequence>
<accession>A0A397S954</accession>
<dbReference type="OrthoDB" id="2427837at2759"/>